<feature type="non-terminal residue" evidence="2">
    <location>
        <position position="1"/>
    </location>
</feature>
<dbReference type="EMBL" id="BARW01020662">
    <property type="protein sequence ID" value="GAI94223.1"/>
    <property type="molecule type" value="Genomic_DNA"/>
</dbReference>
<dbReference type="SUPFAM" id="SSF51998">
    <property type="entry name" value="PFL-like glycyl radical enzymes"/>
    <property type="match status" value="1"/>
</dbReference>
<reference evidence="2" key="1">
    <citation type="journal article" date="2014" name="Front. Microbiol.">
        <title>High frequency of phylogenetically diverse reductive dehalogenase-homologous genes in deep subseafloor sedimentary metagenomes.</title>
        <authorList>
            <person name="Kawai M."/>
            <person name="Futagami T."/>
            <person name="Toyoda A."/>
            <person name="Takaki Y."/>
            <person name="Nishi S."/>
            <person name="Hori S."/>
            <person name="Arai W."/>
            <person name="Tsubouchi T."/>
            <person name="Morono Y."/>
            <person name="Uchiyama I."/>
            <person name="Ito T."/>
            <person name="Fujiyama A."/>
            <person name="Inagaki F."/>
            <person name="Takami H."/>
        </authorList>
    </citation>
    <scope>NUCLEOTIDE SEQUENCE</scope>
    <source>
        <strain evidence="2">Expedition CK06-06</strain>
    </source>
</reference>
<evidence type="ECO:0000259" key="1">
    <source>
        <dbReference type="PROSITE" id="PS51554"/>
    </source>
</evidence>
<dbReference type="InterPro" id="IPR051215">
    <property type="entry name" value="GRE"/>
</dbReference>
<dbReference type="PANTHER" id="PTHR43641:SF2">
    <property type="entry name" value="DEHYDRATASE YBIW-RELATED"/>
    <property type="match status" value="1"/>
</dbReference>
<protein>
    <recommendedName>
        <fullName evidence="1">PFL domain-containing protein</fullName>
    </recommendedName>
</protein>
<dbReference type="AlphaFoldDB" id="X1SMQ3"/>
<gene>
    <name evidence="2" type="ORF">S12H4_34860</name>
</gene>
<evidence type="ECO:0000313" key="2">
    <source>
        <dbReference type="EMBL" id="GAI94223.1"/>
    </source>
</evidence>
<dbReference type="InterPro" id="IPR004184">
    <property type="entry name" value="PFL_dom"/>
</dbReference>
<dbReference type="Pfam" id="PF02901">
    <property type="entry name" value="PFL-like"/>
    <property type="match status" value="1"/>
</dbReference>
<dbReference type="Gene3D" id="3.20.70.20">
    <property type="match status" value="1"/>
</dbReference>
<sequence length="271" mass="29585">EDARDWAATGCVEPTIVGKHYGHTNCMLLNLVAPLEITLNNGIIPLTGEKVGPETGDVRTSFPTFEDFLNAYKTQLKYLAEKSIEINNYLGEAHKYIHPTPLLSGFFEGPLEQGKDLIQGGAIYNTSGVALVALTDVVDSLLVVRDLIYKKKELTFTTLMDAIENNFENGYESILHNIEQVPKFGSGEKGTVELAQDLIDFCYDVYHSTDNYRGGKYLVGYWSISYHAGFGMLTGALPSGRKKGKSLTPGLTPAPGTTDILLPSIQSVASL</sequence>
<feature type="non-terminal residue" evidence="2">
    <location>
        <position position="271"/>
    </location>
</feature>
<dbReference type="GO" id="GO:0005829">
    <property type="term" value="C:cytosol"/>
    <property type="evidence" value="ECO:0007669"/>
    <property type="project" value="TreeGrafter"/>
</dbReference>
<name>X1SMQ3_9ZZZZ</name>
<proteinExistence type="predicted"/>
<dbReference type="PROSITE" id="PS51554">
    <property type="entry name" value="PFL"/>
    <property type="match status" value="1"/>
</dbReference>
<feature type="domain" description="PFL" evidence="1">
    <location>
        <begin position="1"/>
        <end position="242"/>
    </location>
</feature>
<organism evidence="2">
    <name type="scientific">marine sediment metagenome</name>
    <dbReference type="NCBI Taxonomy" id="412755"/>
    <lineage>
        <taxon>unclassified sequences</taxon>
        <taxon>metagenomes</taxon>
        <taxon>ecological metagenomes</taxon>
    </lineage>
</organism>
<comment type="caution">
    <text evidence="2">The sequence shown here is derived from an EMBL/GenBank/DDBJ whole genome shotgun (WGS) entry which is preliminary data.</text>
</comment>
<accession>X1SMQ3</accession>
<dbReference type="PANTHER" id="PTHR43641">
    <property type="entry name" value="FORMATE ACETYLTRANSFERASE 3-RELATED"/>
    <property type="match status" value="1"/>
</dbReference>
<dbReference type="GO" id="GO:0003824">
    <property type="term" value="F:catalytic activity"/>
    <property type="evidence" value="ECO:0007669"/>
    <property type="project" value="InterPro"/>
</dbReference>